<gene>
    <name evidence="2" type="ORF">G7024_04710</name>
    <name evidence="3" type="ORF">N5D09_15155</name>
</gene>
<dbReference type="PANTHER" id="PTHR41247">
    <property type="entry name" value="HTH-TYPE TRANSCRIPTIONAL REPRESSOR YCNK"/>
    <property type="match status" value="1"/>
</dbReference>
<accession>A0AA40RQR8</accession>
<reference evidence="2" key="1">
    <citation type="submission" date="2020-02" db="EMBL/GenBank/DDBJ databases">
        <title>Synteny-based analysis reveals conserved mechanism for high triclosan tolerance in Pseudomonas, as well as instances of horizontal transfer.</title>
        <authorList>
            <person name="Mcfarland A.G."/>
            <person name="Bertucci H.K."/>
            <person name="Litmann E."/>
            <person name="Shen J."/>
            <person name="Huttenhower C."/>
            <person name="Hartmann E.M."/>
        </authorList>
    </citation>
    <scope>NUCLEOTIDE SEQUENCE</scope>
    <source>
        <strain evidence="2">109A1</strain>
    </source>
</reference>
<dbReference type="Proteomes" id="UP001161139">
    <property type="component" value="Unassembled WGS sequence"/>
</dbReference>
<dbReference type="PROSITE" id="PS51257">
    <property type="entry name" value="PROKAR_LIPOPROTEIN"/>
    <property type="match status" value="1"/>
</dbReference>
<dbReference type="EMBL" id="JAAMRD010000003">
    <property type="protein sequence ID" value="MBA1303705.1"/>
    <property type="molecule type" value="Genomic_DNA"/>
</dbReference>
<dbReference type="KEGG" id="psz:PSTAB_3518"/>
<dbReference type="SUPFAM" id="SSF160387">
    <property type="entry name" value="NosL/MerB-like"/>
    <property type="match status" value="1"/>
</dbReference>
<comment type="caution">
    <text evidence="2">The sequence shown here is derived from an EMBL/GenBank/DDBJ whole genome shotgun (WGS) entry which is preliminary data.</text>
</comment>
<dbReference type="Gene3D" id="3.30.70.2050">
    <property type="match status" value="1"/>
</dbReference>
<dbReference type="Proteomes" id="UP001138621">
    <property type="component" value="Unassembled WGS sequence"/>
</dbReference>
<sequence length="190" mass="20340">MNTLHRIGAGAVFALLLGLGLAGCGEQEEVRQSLEPVAFHASDECHVCGMIISDFPGPKGQAVEKGGVKKFCSTAEMLGWWLQPENRLLEARLYVHDMGRSVWEHPDDGHLIDATSAYYVVGTTLKGAMGASLASFAQEQDAQALASMHGGRVLRFEEIDQALLQEAASMQHGGMHGHLSDDAHGAHAGH</sequence>
<reference evidence="3" key="2">
    <citation type="submission" date="2022-09" db="EMBL/GenBank/DDBJ databases">
        <title>Intensive care unit water sources are persistently colonized with multi-drug resistant bacteria and are the site of extensive horizontal gene transfer of antibiotic resistance genes.</title>
        <authorList>
            <person name="Diorio-Toth L."/>
        </authorList>
    </citation>
    <scope>NUCLEOTIDE SEQUENCE</scope>
    <source>
        <strain evidence="3">GD03864</strain>
    </source>
</reference>
<evidence type="ECO:0000313" key="4">
    <source>
        <dbReference type="Proteomes" id="UP001138621"/>
    </source>
</evidence>
<evidence type="ECO:0000256" key="1">
    <source>
        <dbReference type="SAM" id="MobiDB-lite"/>
    </source>
</evidence>
<evidence type="ECO:0000313" key="3">
    <source>
        <dbReference type="EMBL" id="MDH0689429.1"/>
    </source>
</evidence>
<dbReference type="AlphaFoldDB" id="A0AA40RQR8"/>
<dbReference type="RefSeq" id="WP_013983995.1">
    <property type="nucleotide sequence ID" value="NC_015740.1"/>
</dbReference>
<organism evidence="2 4">
    <name type="scientific">Stutzerimonas stutzeri</name>
    <name type="common">Pseudomonas stutzeri</name>
    <dbReference type="NCBI Taxonomy" id="316"/>
    <lineage>
        <taxon>Bacteria</taxon>
        <taxon>Pseudomonadati</taxon>
        <taxon>Pseudomonadota</taxon>
        <taxon>Gammaproteobacteria</taxon>
        <taxon>Pseudomonadales</taxon>
        <taxon>Pseudomonadaceae</taxon>
        <taxon>Stutzerimonas</taxon>
    </lineage>
</organism>
<evidence type="ECO:0000313" key="2">
    <source>
        <dbReference type="EMBL" id="MBA1303705.1"/>
    </source>
</evidence>
<proteinExistence type="predicted"/>
<dbReference type="InterPro" id="IPR008719">
    <property type="entry name" value="N2O_reductase_NosL"/>
</dbReference>
<dbReference type="Gene3D" id="3.30.70.2060">
    <property type="match status" value="1"/>
</dbReference>
<feature type="compositionally biased region" description="Basic and acidic residues" evidence="1">
    <location>
        <begin position="178"/>
        <end position="190"/>
    </location>
</feature>
<dbReference type="EMBL" id="JAOCDG010000027">
    <property type="protein sequence ID" value="MDH0689429.1"/>
    <property type="molecule type" value="Genomic_DNA"/>
</dbReference>
<dbReference type="PANTHER" id="PTHR41247:SF1">
    <property type="entry name" value="HTH-TYPE TRANSCRIPTIONAL REPRESSOR YCNK"/>
    <property type="match status" value="1"/>
</dbReference>
<dbReference type="Pfam" id="PF05573">
    <property type="entry name" value="NosL"/>
    <property type="match status" value="1"/>
</dbReference>
<feature type="region of interest" description="Disordered" evidence="1">
    <location>
        <begin position="170"/>
        <end position="190"/>
    </location>
</feature>
<protein>
    <submittedName>
        <fullName evidence="3">Nitrous oxide reductase accessory protein NosL</fullName>
    </submittedName>
    <submittedName>
        <fullName evidence="2">NosL protein</fullName>
    </submittedName>
</protein>
<name>A0AA40RQR8_STUST</name>